<evidence type="ECO:0000313" key="9">
    <source>
        <dbReference type="Proteomes" id="UP000321484"/>
    </source>
</evidence>
<dbReference type="InterPro" id="IPR036259">
    <property type="entry name" value="MFS_trans_sf"/>
</dbReference>
<feature type="transmembrane region" description="Helical" evidence="6">
    <location>
        <begin position="346"/>
        <end position="370"/>
    </location>
</feature>
<evidence type="ECO:0000256" key="4">
    <source>
        <dbReference type="ARBA" id="ARBA00022989"/>
    </source>
</evidence>
<feature type="transmembrane region" description="Helical" evidence="6">
    <location>
        <begin position="259"/>
        <end position="277"/>
    </location>
</feature>
<dbReference type="InterPro" id="IPR011701">
    <property type="entry name" value="MFS"/>
</dbReference>
<dbReference type="OrthoDB" id="3460055at2"/>
<keyword evidence="9" id="KW-1185">Reference proteome</keyword>
<dbReference type="RefSeq" id="WP_052113748.1">
    <property type="nucleotide sequence ID" value="NZ_BJYK01000009.1"/>
</dbReference>
<evidence type="ECO:0000256" key="3">
    <source>
        <dbReference type="ARBA" id="ARBA00022692"/>
    </source>
</evidence>
<keyword evidence="2" id="KW-1003">Cell membrane</keyword>
<dbReference type="SUPFAM" id="SSF103473">
    <property type="entry name" value="MFS general substrate transporter"/>
    <property type="match status" value="1"/>
</dbReference>
<evidence type="ECO:0000256" key="1">
    <source>
        <dbReference type="ARBA" id="ARBA00004651"/>
    </source>
</evidence>
<comment type="caution">
    <text evidence="8">The sequence shown here is derived from an EMBL/GenBank/DDBJ whole genome shotgun (WGS) entry which is preliminary data.</text>
</comment>
<comment type="subcellular location">
    <subcellularLocation>
        <location evidence="1">Cell membrane</location>
        <topology evidence="1">Multi-pass membrane protein</topology>
    </subcellularLocation>
</comment>
<proteinExistence type="predicted"/>
<dbReference type="GO" id="GO:0005886">
    <property type="term" value="C:plasma membrane"/>
    <property type="evidence" value="ECO:0007669"/>
    <property type="project" value="UniProtKB-SubCell"/>
</dbReference>
<feature type="domain" description="Major facilitator superfamily (MFS) profile" evidence="7">
    <location>
        <begin position="17"/>
        <end position="399"/>
    </location>
</feature>
<evidence type="ECO:0000256" key="6">
    <source>
        <dbReference type="SAM" id="Phobius"/>
    </source>
</evidence>
<feature type="transmembrane region" description="Helical" evidence="6">
    <location>
        <begin position="376"/>
        <end position="393"/>
    </location>
</feature>
<dbReference type="CDD" id="cd06173">
    <property type="entry name" value="MFS_MefA_like"/>
    <property type="match status" value="1"/>
</dbReference>
<feature type="transmembrane region" description="Helical" evidence="6">
    <location>
        <begin position="289"/>
        <end position="310"/>
    </location>
</feature>
<feature type="transmembrane region" description="Helical" evidence="6">
    <location>
        <begin position="82"/>
        <end position="100"/>
    </location>
</feature>
<reference evidence="8 9" key="1">
    <citation type="submission" date="2019-07" db="EMBL/GenBank/DDBJ databases">
        <title>Whole genome shotgun sequence of Actinotalea fermentans NBRC 105374.</title>
        <authorList>
            <person name="Hosoyama A."/>
            <person name="Uohara A."/>
            <person name="Ohji S."/>
            <person name="Ichikawa N."/>
        </authorList>
    </citation>
    <scope>NUCLEOTIDE SEQUENCE [LARGE SCALE GENOMIC DNA]</scope>
    <source>
        <strain evidence="8 9">NBRC 105374</strain>
    </source>
</reference>
<dbReference type="Gene3D" id="1.20.1250.20">
    <property type="entry name" value="MFS general substrate transporter like domains"/>
    <property type="match status" value="1"/>
</dbReference>
<sequence>MTGVTVRRGSSALRLPAFRRLCAAWVLSNLGDGVLFLTLAIWVKDLTGSTATAGLVFAALGLPVLLAPFAGHVADRVPRRRLLVVSNLAVAGAVALLLGVQDAAQVPLLLAVTFLYGCAGHLTGAAQSGLLRDLLADEDLPSANGVLTTIDQGLRLVSPLLGAALYVAVGVGWVVGLTAACFVGTAAVLLTVRVTESEPGEPTGSYRRELAAGLDHLRATPVLLRLTLAVAAAMAVTGLSNVTNLQAIESGLRRGPELLAFLAALQGVGALVGGPFAGRLVRRWGERPAVSLGLLLLAVGISSTLTASVVVFGVGAFVAGVGLPWVFVGFATLRQRLTPPHLQGRTSAATGLALSGPQTLVTMSAAALVVLVDYRALIACTVAVVAAAALAVGRQGRPGAAGA</sequence>
<protein>
    <submittedName>
        <fullName evidence="8">MFS transporter</fullName>
    </submittedName>
</protein>
<feature type="transmembrane region" description="Helical" evidence="6">
    <location>
        <begin position="21"/>
        <end position="43"/>
    </location>
</feature>
<evidence type="ECO:0000259" key="7">
    <source>
        <dbReference type="PROSITE" id="PS50850"/>
    </source>
</evidence>
<feature type="transmembrane region" description="Helical" evidence="6">
    <location>
        <begin position="316"/>
        <end position="334"/>
    </location>
</feature>
<dbReference type="AlphaFoldDB" id="A0A511Z028"/>
<keyword evidence="4 6" id="KW-1133">Transmembrane helix</keyword>
<name>A0A511Z028_9CELL</name>
<dbReference type="EMBL" id="BJYK01000009">
    <property type="protein sequence ID" value="GEN80814.1"/>
    <property type="molecule type" value="Genomic_DNA"/>
</dbReference>
<feature type="transmembrane region" description="Helical" evidence="6">
    <location>
        <begin position="222"/>
        <end position="239"/>
    </location>
</feature>
<dbReference type="PANTHER" id="PTHR23513">
    <property type="entry name" value="INTEGRAL MEMBRANE EFFLUX PROTEIN-RELATED"/>
    <property type="match status" value="1"/>
</dbReference>
<evidence type="ECO:0000313" key="8">
    <source>
        <dbReference type="EMBL" id="GEN80814.1"/>
    </source>
</evidence>
<dbReference type="Proteomes" id="UP000321484">
    <property type="component" value="Unassembled WGS sequence"/>
</dbReference>
<keyword evidence="3 6" id="KW-0812">Transmembrane</keyword>
<dbReference type="PROSITE" id="PS50850">
    <property type="entry name" value="MFS"/>
    <property type="match status" value="1"/>
</dbReference>
<evidence type="ECO:0000256" key="2">
    <source>
        <dbReference type="ARBA" id="ARBA00022475"/>
    </source>
</evidence>
<feature type="transmembrane region" description="Helical" evidence="6">
    <location>
        <begin position="49"/>
        <end position="70"/>
    </location>
</feature>
<accession>A0A511Z028</accession>
<keyword evidence="5 6" id="KW-0472">Membrane</keyword>
<dbReference type="PANTHER" id="PTHR23513:SF6">
    <property type="entry name" value="MAJOR FACILITATOR SUPERFAMILY ASSOCIATED DOMAIN-CONTAINING PROTEIN"/>
    <property type="match status" value="1"/>
</dbReference>
<feature type="transmembrane region" description="Helical" evidence="6">
    <location>
        <begin position="163"/>
        <end position="190"/>
    </location>
</feature>
<dbReference type="Pfam" id="PF07690">
    <property type="entry name" value="MFS_1"/>
    <property type="match status" value="1"/>
</dbReference>
<gene>
    <name evidence="8" type="ORF">AFE02nite_25480</name>
</gene>
<dbReference type="InterPro" id="IPR020846">
    <property type="entry name" value="MFS_dom"/>
</dbReference>
<dbReference type="GO" id="GO:0022857">
    <property type="term" value="F:transmembrane transporter activity"/>
    <property type="evidence" value="ECO:0007669"/>
    <property type="project" value="InterPro"/>
</dbReference>
<organism evidence="8 9">
    <name type="scientific">Actinotalea fermentans</name>
    <dbReference type="NCBI Taxonomy" id="43671"/>
    <lineage>
        <taxon>Bacteria</taxon>
        <taxon>Bacillati</taxon>
        <taxon>Actinomycetota</taxon>
        <taxon>Actinomycetes</taxon>
        <taxon>Micrococcales</taxon>
        <taxon>Cellulomonadaceae</taxon>
        <taxon>Actinotalea</taxon>
    </lineage>
</organism>
<evidence type="ECO:0000256" key="5">
    <source>
        <dbReference type="ARBA" id="ARBA00023136"/>
    </source>
</evidence>